<dbReference type="InterPro" id="IPR003594">
    <property type="entry name" value="HATPase_dom"/>
</dbReference>
<organism evidence="19 20">
    <name type="scientific">Oceanobacter antarcticus</name>
    <dbReference type="NCBI Taxonomy" id="3133425"/>
    <lineage>
        <taxon>Bacteria</taxon>
        <taxon>Pseudomonadati</taxon>
        <taxon>Pseudomonadota</taxon>
        <taxon>Gammaproteobacteria</taxon>
        <taxon>Oceanospirillales</taxon>
        <taxon>Oceanospirillaceae</taxon>
        <taxon>Oceanobacter</taxon>
    </lineage>
</organism>
<keyword evidence="6" id="KW-0808">Transferase</keyword>
<keyword evidence="12" id="KW-0902">Two-component regulatory system</keyword>
<dbReference type="Pfam" id="PF21623">
    <property type="entry name" value="HK_sensor_dom_bact"/>
    <property type="match status" value="1"/>
</dbReference>
<keyword evidence="9" id="KW-0418">Kinase</keyword>
<feature type="region of interest" description="Disordered" evidence="15">
    <location>
        <begin position="860"/>
        <end position="880"/>
    </location>
</feature>
<evidence type="ECO:0000256" key="6">
    <source>
        <dbReference type="ARBA" id="ARBA00022679"/>
    </source>
</evidence>
<feature type="domain" description="Histidine kinase" evidence="17">
    <location>
        <begin position="511"/>
        <end position="732"/>
    </location>
</feature>
<dbReference type="PRINTS" id="PR00344">
    <property type="entry name" value="BCTRLSENSOR"/>
</dbReference>
<dbReference type="SUPFAM" id="SSF47384">
    <property type="entry name" value="Homodimeric domain of signal transducing histidine kinase"/>
    <property type="match status" value="1"/>
</dbReference>
<dbReference type="InterPro" id="IPR035965">
    <property type="entry name" value="PAS-like_dom_sf"/>
</dbReference>
<feature type="modified residue" description="4-aspartylphosphate" evidence="14">
    <location>
        <position position="947"/>
    </location>
</feature>
<keyword evidence="4" id="KW-1003">Cell membrane</keyword>
<evidence type="ECO:0000313" key="20">
    <source>
        <dbReference type="Proteomes" id="UP001620597"/>
    </source>
</evidence>
<proteinExistence type="predicted"/>
<dbReference type="EC" id="2.7.13.3" evidence="3"/>
<dbReference type="EMBL" id="JBBKTX010000020">
    <property type="protein sequence ID" value="MFK4753799.1"/>
    <property type="molecule type" value="Genomic_DNA"/>
</dbReference>
<dbReference type="SUPFAM" id="SSF103190">
    <property type="entry name" value="Sensory domain-like"/>
    <property type="match status" value="1"/>
</dbReference>
<dbReference type="CDD" id="cd16922">
    <property type="entry name" value="HATPase_EvgS-ArcB-TorS-like"/>
    <property type="match status" value="1"/>
</dbReference>
<dbReference type="SMART" id="SM00388">
    <property type="entry name" value="HisKA"/>
    <property type="match status" value="1"/>
</dbReference>
<dbReference type="SUPFAM" id="SSF55874">
    <property type="entry name" value="ATPase domain of HSP90 chaperone/DNA topoisomerase II/histidine kinase"/>
    <property type="match status" value="1"/>
</dbReference>
<dbReference type="Gene3D" id="3.30.565.10">
    <property type="entry name" value="Histidine kinase-like ATPase, C-terminal domain"/>
    <property type="match status" value="1"/>
</dbReference>
<feature type="transmembrane region" description="Helical" evidence="16">
    <location>
        <begin position="6"/>
        <end position="28"/>
    </location>
</feature>
<evidence type="ECO:0000256" key="11">
    <source>
        <dbReference type="ARBA" id="ARBA00022989"/>
    </source>
</evidence>
<keyword evidence="13 16" id="KW-0472">Membrane</keyword>
<evidence type="ECO:0000256" key="5">
    <source>
        <dbReference type="ARBA" id="ARBA00022553"/>
    </source>
</evidence>
<dbReference type="RefSeq" id="WP_416206793.1">
    <property type="nucleotide sequence ID" value="NZ_JBBKTX010000020.1"/>
</dbReference>
<dbReference type="InterPro" id="IPR036641">
    <property type="entry name" value="HPT_dom_sf"/>
</dbReference>
<dbReference type="InterPro" id="IPR004358">
    <property type="entry name" value="Sig_transdc_His_kin-like_C"/>
</dbReference>
<sequence length="1149" mass="127855">MNGKNFYLWIGVSAILYVGLAFIQLFVAHQSAKESLASDTESELKRLSTRFENQLATDRNHSVFLGSVPPIKGILRASDNLGTDPQDGTSLAEWKQRLETIFFAYLQVNDHIRQIRYIGQQNNGRELVRVERRNGIINIIPDKDMQEKGDTRYFKESMELTPHNLYVSSIELNREFGELDFPVWPTYRIAIAVHRDDSTVFGIVIINIDAGPLLDIIRNNHKSADAYLLDNDLNFLIHPDKRQVFAFELGTPSTWPSYFGSAPELNGRNLHQLDTRSGGTFYYKAQTIPYNGGKNPRALHLLEGFSDADIQSSTLQQIFQYQSVSLPVYLIAIIIVFLYQQALQERSRKAAINDQYQAIFSSSSEAILSIDAMGKIISSNPAAEHMFNLYSAHMQDQPVASLFRDSAKEITDAINDAITSGQSQSLLVNETLRGNSVQLSINCNRIQTPEPIRDSISILITDVTDEILSRQLLESSNRRLEEQVAERTYQLEFALQQAHEANHSKSDFLAKMSHEIRTPMNGVFGMLSLLRKDTLTERQERQLDMAENSVRALTQLINDILDFSKIEAGKMDIEHIEFDLLQLFHSTVSTMYVQTMDKDVELLADLSDIQVNLVKGDANRIRQLLNNLIGNAIKFTPHGHVLVNVKTAADEHGQCQLECQVMDTGIGIAPERQQQIFTEFSQEKNSTARHYGGTGLGLSISRQLCELMGGTLTLESNPGQGSTFAFSLPLEPLRMQDHSPMPSGLESPQRVLISLRSEQEARVINNMLRHWNVQTDICPSSQLNESTLINTSADILVLDCIDFDRVQAVLAALPDQPHSLLLATPSSCVLLPQDMPNGVILADRPITTVTLERSLTSLLTRHSTSPAPGTPPLSTKPAIPPNPTHTANLFDGKSIIVADDHRINREVVKGLLEDTGATILEAKDGVEVLSILDGSSSEDAVSLILMDCQMPNLDGYQATQAIRQGRTGKHYAGVPVIALTAAAVAGEREKCLAAGMNEYLTKPLEPAALFLTLKHYLPSAHPDQNTTQHRGSSKQMHWDHGALMDRINHNRPLQKRLVDMFTTRATYSLTRMQHAVDQGDIDTLVNTARGLRAAAENICALRIASTAGLIEERCSRAPSTLPGDALQQSVTELQDLLSAFQHETRQQRQ</sequence>
<comment type="caution">
    <text evidence="19">The sequence shown here is derived from an EMBL/GenBank/DDBJ whole genome shotgun (WGS) entry which is preliminary data.</text>
</comment>
<dbReference type="GO" id="GO:0005524">
    <property type="term" value="F:ATP binding"/>
    <property type="evidence" value="ECO:0007669"/>
    <property type="project" value="UniProtKB-KW"/>
</dbReference>
<dbReference type="Gene3D" id="3.30.450.20">
    <property type="entry name" value="PAS domain"/>
    <property type="match status" value="2"/>
</dbReference>
<dbReference type="InterPro" id="IPR048760">
    <property type="entry name" value="VP0354-like_sensor_dom"/>
</dbReference>
<evidence type="ECO:0000256" key="4">
    <source>
        <dbReference type="ARBA" id="ARBA00022475"/>
    </source>
</evidence>
<dbReference type="Pfam" id="PF00072">
    <property type="entry name" value="Response_reg"/>
    <property type="match status" value="1"/>
</dbReference>
<evidence type="ECO:0000259" key="17">
    <source>
        <dbReference type="PROSITE" id="PS50109"/>
    </source>
</evidence>
<evidence type="ECO:0000256" key="1">
    <source>
        <dbReference type="ARBA" id="ARBA00000085"/>
    </source>
</evidence>
<feature type="domain" description="Response regulatory" evidence="18">
    <location>
        <begin position="894"/>
        <end position="1017"/>
    </location>
</feature>
<dbReference type="Proteomes" id="UP001620597">
    <property type="component" value="Unassembled WGS sequence"/>
</dbReference>
<evidence type="ECO:0000256" key="2">
    <source>
        <dbReference type="ARBA" id="ARBA00004651"/>
    </source>
</evidence>
<dbReference type="PANTHER" id="PTHR45339">
    <property type="entry name" value="HYBRID SIGNAL TRANSDUCTION HISTIDINE KINASE J"/>
    <property type="match status" value="1"/>
</dbReference>
<dbReference type="InterPro" id="IPR001789">
    <property type="entry name" value="Sig_transdc_resp-reg_receiver"/>
</dbReference>
<dbReference type="CDD" id="cd17546">
    <property type="entry name" value="REC_hyHK_CKI1_RcsC-like"/>
    <property type="match status" value="1"/>
</dbReference>
<dbReference type="InterPro" id="IPR029151">
    <property type="entry name" value="Sensor-like_sf"/>
</dbReference>
<accession>A0ABW8NLE3</accession>
<dbReference type="SMART" id="SM00387">
    <property type="entry name" value="HATPase_c"/>
    <property type="match status" value="1"/>
</dbReference>
<dbReference type="PANTHER" id="PTHR45339:SF1">
    <property type="entry name" value="HYBRID SIGNAL TRANSDUCTION HISTIDINE KINASE J"/>
    <property type="match status" value="1"/>
</dbReference>
<dbReference type="SUPFAM" id="SSF52172">
    <property type="entry name" value="CheY-like"/>
    <property type="match status" value="1"/>
</dbReference>
<keyword evidence="20" id="KW-1185">Reference proteome</keyword>
<dbReference type="Gene3D" id="1.10.287.130">
    <property type="match status" value="1"/>
</dbReference>
<keyword evidence="5 14" id="KW-0597">Phosphoprotein</keyword>
<keyword evidence="8" id="KW-0547">Nucleotide-binding</keyword>
<evidence type="ECO:0000256" key="3">
    <source>
        <dbReference type="ARBA" id="ARBA00012438"/>
    </source>
</evidence>
<reference evidence="19 20" key="1">
    <citation type="submission" date="2024-03" db="EMBL/GenBank/DDBJ databases">
        <title>High-quality draft genome sequence of Oceanobacter sp. wDCs-4.</title>
        <authorList>
            <person name="Dong C."/>
        </authorList>
    </citation>
    <scope>NUCLEOTIDE SEQUENCE [LARGE SCALE GENOMIC DNA]</scope>
    <source>
        <strain evidence="20">wDCs-4</strain>
    </source>
</reference>
<dbReference type="InterPro" id="IPR036097">
    <property type="entry name" value="HisK_dim/P_sf"/>
</dbReference>
<evidence type="ECO:0000256" key="12">
    <source>
        <dbReference type="ARBA" id="ARBA00023012"/>
    </source>
</evidence>
<dbReference type="NCBIfam" id="TIGR00229">
    <property type="entry name" value="sensory_box"/>
    <property type="match status" value="1"/>
</dbReference>
<evidence type="ECO:0000256" key="9">
    <source>
        <dbReference type="ARBA" id="ARBA00022777"/>
    </source>
</evidence>
<dbReference type="InterPro" id="IPR005467">
    <property type="entry name" value="His_kinase_dom"/>
</dbReference>
<dbReference type="InterPro" id="IPR011006">
    <property type="entry name" value="CheY-like_superfamily"/>
</dbReference>
<dbReference type="SMART" id="SM00091">
    <property type="entry name" value="PAS"/>
    <property type="match status" value="1"/>
</dbReference>
<evidence type="ECO:0000313" key="19">
    <source>
        <dbReference type="EMBL" id="MFK4753799.1"/>
    </source>
</evidence>
<evidence type="ECO:0000256" key="7">
    <source>
        <dbReference type="ARBA" id="ARBA00022692"/>
    </source>
</evidence>
<name>A0ABW8NLE3_9GAMM</name>
<keyword evidence="10 19" id="KW-0067">ATP-binding</keyword>
<dbReference type="Gene3D" id="1.20.120.160">
    <property type="entry name" value="HPT domain"/>
    <property type="match status" value="1"/>
</dbReference>
<dbReference type="SMART" id="SM00448">
    <property type="entry name" value="REC"/>
    <property type="match status" value="1"/>
</dbReference>
<dbReference type="Pfam" id="PF13188">
    <property type="entry name" value="PAS_8"/>
    <property type="match status" value="1"/>
</dbReference>
<dbReference type="SUPFAM" id="SSF55785">
    <property type="entry name" value="PYP-like sensor domain (PAS domain)"/>
    <property type="match status" value="1"/>
</dbReference>
<comment type="subcellular location">
    <subcellularLocation>
        <location evidence="2">Cell membrane</location>
        <topology evidence="2">Multi-pass membrane protein</topology>
    </subcellularLocation>
</comment>
<evidence type="ECO:0000256" key="15">
    <source>
        <dbReference type="SAM" id="MobiDB-lite"/>
    </source>
</evidence>
<dbReference type="SUPFAM" id="SSF47226">
    <property type="entry name" value="Histidine-containing phosphotransfer domain, HPT domain"/>
    <property type="match status" value="1"/>
</dbReference>
<protein>
    <recommendedName>
        <fullName evidence="3">histidine kinase</fullName>
        <ecNumber evidence="3">2.7.13.3</ecNumber>
    </recommendedName>
</protein>
<evidence type="ECO:0000256" key="14">
    <source>
        <dbReference type="PROSITE-ProRule" id="PRU00169"/>
    </source>
</evidence>
<keyword evidence="11 16" id="KW-1133">Transmembrane helix</keyword>
<evidence type="ECO:0000256" key="10">
    <source>
        <dbReference type="ARBA" id="ARBA00022840"/>
    </source>
</evidence>
<dbReference type="Gene3D" id="3.40.50.2300">
    <property type="match status" value="1"/>
</dbReference>
<dbReference type="InterPro" id="IPR003661">
    <property type="entry name" value="HisK_dim/P_dom"/>
</dbReference>
<dbReference type="CDD" id="cd00082">
    <property type="entry name" value="HisKA"/>
    <property type="match status" value="1"/>
</dbReference>
<dbReference type="CDD" id="cd00130">
    <property type="entry name" value="PAS"/>
    <property type="match status" value="1"/>
</dbReference>
<evidence type="ECO:0000259" key="18">
    <source>
        <dbReference type="PROSITE" id="PS50110"/>
    </source>
</evidence>
<evidence type="ECO:0000256" key="13">
    <source>
        <dbReference type="ARBA" id="ARBA00023136"/>
    </source>
</evidence>
<dbReference type="InterPro" id="IPR000014">
    <property type="entry name" value="PAS"/>
</dbReference>
<evidence type="ECO:0000256" key="16">
    <source>
        <dbReference type="SAM" id="Phobius"/>
    </source>
</evidence>
<dbReference type="PROSITE" id="PS50109">
    <property type="entry name" value="HIS_KIN"/>
    <property type="match status" value="1"/>
</dbReference>
<keyword evidence="7 16" id="KW-0812">Transmembrane</keyword>
<dbReference type="InterPro" id="IPR036890">
    <property type="entry name" value="HATPase_C_sf"/>
</dbReference>
<dbReference type="PROSITE" id="PS50110">
    <property type="entry name" value="RESPONSE_REGULATORY"/>
    <property type="match status" value="1"/>
</dbReference>
<comment type="catalytic activity">
    <reaction evidence="1">
        <text>ATP + protein L-histidine = ADP + protein N-phospho-L-histidine.</text>
        <dbReference type="EC" id="2.7.13.3"/>
    </reaction>
</comment>
<dbReference type="Pfam" id="PF00512">
    <property type="entry name" value="HisKA"/>
    <property type="match status" value="1"/>
</dbReference>
<gene>
    <name evidence="19" type="ORF">WG929_15390</name>
</gene>
<dbReference type="Pfam" id="PF02518">
    <property type="entry name" value="HATPase_c"/>
    <property type="match status" value="1"/>
</dbReference>
<evidence type="ECO:0000256" key="8">
    <source>
        <dbReference type="ARBA" id="ARBA00022741"/>
    </source>
</evidence>